<keyword evidence="2" id="KW-0732">Signal</keyword>
<gene>
    <name evidence="3" type="ORF">MAU_3540</name>
</gene>
<evidence type="ECO:0000256" key="2">
    <source>
        <dbReference type="SAM" id="SignalP"/>
    </source>
</evidence>
<dbReference type="AlphaFoldDB" id="N9TRG6"/>
<reference evidence="3 4" key="1">
    <citation type="journal article" date="2013" name="Genome Announc.">
        <title>Draft Genome Sequences of Mycoplasma auris and Mycoplasma yeatsii, Two Species of the Ear Canal of Caprinae.</title>
        <authorList>
            <person name="Dordet-Frisoni E."/>
            <person name="Baranowski E."/>
            <person name="Barre A."/>
            <person name="Blanchard A."/>
            <person name="Breton M."/>
            <person name="Couture C."/>
            <person name="Dupuy V."/>
            <person name="Gaurivaud P."/>
            <person name="Jacob D."/>
            <person name="Lemaitre C."/>
            <person name="Manso-Silvan L."/>
            <person name="Nikolski M."/>
            <person name="Nouvel L.X."/>
            <person name="Poumarat F."/>
            <person name="Sirand-Pugnet P."/>
            <person name="Thebault P."/>
            <person name="Theil S."/>
            <person name="Thiaucourt F."/>
            <person name="Citti C."/>
            <person name="Tardy F."/>
        </authorList>
    </citation>
    <scope>NUCLEOTIDE SEQUENCE [LARGE SCALE GENOMIC DNA]</scope>
    <source>
        <strain evidence="3 4">15026</strain>
    </source>
</reference>
<dbReference type="OrthoDB" id="9961089at2"/>
<organism evidence="3 4">
    <name type="scientific">Metamycoplasma auris 15026</name>
    <dbReference type="NCBI Taxonomy" id="1188233"/>
    <lineage>
        <taxon>Bacteria</taxon>
        <taxon>Bacillati</taxon>
        <taxon>Mycoplasmatota</taxon>
        <taxon>Mycoplasmoidales</taxon>
        <taxon>Metamycoplasmataceae</taxon>
        <taxon>Metamycoplasma</taxon>
    </lineage>
</organism>
<accession>N9TRG6</accession>
<feature type="chain" id="PRO_5004153207" evidence="2">
    <location>
        <begin position="24"/>
        <end position="328"/>
    </location>
</feature>
<name>N9TRG6_9BACT</name>
<feature type="coiled-coil region" evidence="1">
    <location>
        <begin position="24"/>
        <end position="248"/>
    </location>
</feature>
<dbReference type="PATRIC" id="fig|1188233.3.peg.345"/>
<dbReference type="Proteomes" id="UP000013131">
    <property type="component" value="Unassembled WGS sequence"/>
</dbReference>
<sequence>MAKLIWAIAAATTVALSTTAVVAYDTIKNKNNSSNKANNEAKENKVLKEKISKIEKEMVKSKYAYAYKALLNNKLNSELKISKDKLNELTNSLAKLTKDEEKLKSEITELKKDKEKNSAELESKINELESINKEKIEAIRKLDNLTKTNSQLEDEVNKLILELEEASDSEEAMETYLDAYKLTYNKLNKKYVELLNEINGKNDAVARTLEELNKVTDELTNLKSVNQNKQLIAEIEALRQQLNNTDSRKKITDVINPRDGKYSMKIDKNNRTYSNIINKFLEEKKELKDTYKLDVKNIYVSNLTEKSATIDIIGSQLITGRLIVEFTE</sequence>
<keyword evidence="4" id="KW-1185">Reference proteome</keyword>
<evidence type="ECO:0000313" key="3">
    <source>
        <dbReference type="EMBL" id="ENY68754.1"/>
    </source>
</evidence>
<protein>
    <submittedName>
        <fullName evidence="3">Uncharacterized protein</fullName>
    </submittedName>
</protein>
<comment type="caution">
    <text evidence="3">The sequence shown here is derived from an EMBL/GenBank/DDBJ whole genome shotgun (WGS) entry which is preliminary data.</text>
</comment>
<evidence type="ECO:0000313" key="4">
    <source>
        <dbReference type="Proteomes" id="UP000013131"/>
    </source>
</evidence>
<dbReference type="RefSeq" id="WP_004424507.1">
    <property type="nucleotide sequence ID" value="NZ_AORI01000010.1"/>
</dbReference>
<evidence type="ECO:0000256" key="1">
    <source>
        <dbReference type="SAM" id="Coils"/>
    </source>
</evidence>
<dbReference type="EMBL" id="AORI01000010">
    <property type="protein sequence ID" value="ENY68754.1"/>
    <property type="molecule type" value="Genomic_DNA"/>
</dbReference>
<proteinExistence type="predicted"/>
<feature type="signal peptide" evidence="2">
    <location>
        <begin position="1"/>
        <end position="23"/>
    </location>
</feature>
<keyword evidence="1" id="KW-0175">Coiled coil</keyword>